<dbReference type="KEGG" id="cjap:GWK36_01025"/>
<dbReference type="AlphaFoldDB" id="A0A6G7VA28"/>
<evidence type="ECO:0000313" key="2">
    <source>
        <dbReference type="EMBL" id="QIK36812.1"/>
    </source>
</evidence>
<feature type="coiled-coil region" evidence="1">
    <location>
        <begin position="4"/>
        <end position="31"/>
    </location>
</feature>
<dbReference type="Proteomes" id="UP000502699">
    <property type="component" value="Chromosome"/>
</dbReference>
<dbReference type="RefSeq" id="WP_166269315.1">
    <property type="nucleotide sequence ID" value="NZ_CP048029.1"/>
</dbReference>
<proteinExistence type="predicted"/>
<evidence type="ECO:0000313" key="3">
    <source>
        <dbReference type="Proteomes" id="UP000502699"/>
    </source>
</evidence>
<name>A0A6G7VA28_9GAMM</name>
<protein>
    <submittedName>
        <fullName evidence="2">Uncharacterized protein</fullName>
    </submittedName>
</protein>
<accession>A0A6G7VA28</accession>
<organism evidence="2 3">
    <name type="scientific">Caldichromatium japonicum</name>
    <dbReference type="NCBI Taxonomy" id="2699430"/>
    <lineage>
        <taxon>Bacteria</taxon>
        <taxon>Pseudomonadati</taxon>
        <taxon>Pseudomonadota</taxon>
        <taxon>Gammaproteobacteria</taxon>
        <taxon>Chromatiales</taxon>
        <taxon>Chromatiaceae</taxon>
        <taxon>Caldichromatium</taxon>
    </lineage>
</organism>
<dbReference type="EMBL" id="CP048029">
    <property type="protein sequence ID" value="QIK36812.1"/>
    <property type="molecule type" value="Genomic_DNA"/>
</dbReference>
<sequence>MADIEALKKEKQELINKMLEMQRQFIDYEHQHGISGKDYWASTEGLLVNYRHEYMALANRVVDLAHQIVGSSRL</sequence>
<gene>
    <name evidence="2" type="ORF">GWK36_01025</name>
</gene>
<keyword evidence="1" id="KW-0175">Coiled coil</keyword>
<keyword evidence="3" id="KW-1185">Reference proteome</keyword>
<reference evidence="3" key="1">
    <citation type="submission" date="2020-01" db="EMBL/GenBank/DDBJ databases">
        <title>Caldichromatium gen. nov., sp. nov., a thermophilic purple sulfur bacterium member of the family Chromatiaceae isolated from Nakabusa hot spring, Japan.</title>
        <authorList>
            <person name="Saini M.K."/>
            <person name="Hanada S."/>
            <person name="Tank M."/>
        </authorList>
    </citation>
    <scope>NUCLEOTIDE SEQUENCE [LARGE SCALE GENOMIC DNA]</scope>
    <source>
        <strain evidence="3">No.7</strain>
    </source>
</reference>
<evidence type="ECO:0000256" key="1">
    <source>
        <dbReference type="SAM" id="Coils"/>
    </source>
</evidence>